<evidence type="ECO:0000256" key="1">
    <source>
        <dbReference type="SAM" id="Coils"/>
    </source>
</evidence>
<sequence>MSDPLLAELPDAAAVAAFLERHPGFLAEHPELVARLEAGAPGVASLTAHQLKRLRERNAELERRQLELVRLAADNERLMQRVHALNVAMLRSATPALAVHGVIEALGRDFGLDPVRLLLFQAAHDLSSAPWLDIEPAGRLALPELAGLLAGDEPFVGRLGPARLERLFGEQAAQVRSVAVLPLGEDGLLALGSGDAGHFQPGMGTLFLKMIAATVGAALARARGTL</sequence>
<dbReference type="KEGG" id="rbd:ALSL_2682"/>
<dbReference type="AlphaFoldDB" id="A0A2Z6E829"/>
<keyword evidence="3" id="KW-1185">Reference proteome</keyword>
<feature type="coiled-coil region" evidence="1">
    <location>
        <begin position="44"/>
        <end position="81"/>
    </location>
</feature>
<evidence type="ECO:0000313" key="3">
    <source>
        <dbReference type="Proteomes" id="UP000270530"/>
    </source>
</evidence>
<dbReference type="InterPro" id="IPR007435">
    <property type="entry name" value="DUF484"/>
</dbReference>
<reference evidence="3" key="1">
    <citation type="submission" date="2018-04" db="EMBL/GenBank/DDBJ databases">
        <authorList>
            <person name="Watanabe M."/>
            <person name="Kojima H."/>
        </authorList>
    </citation>
    <scope>NUCLEOTIDE SEQUENCE [LARGE SCALE GENOMIC DNA]</scope>
    <source>
        <strain evidence="3">Dysh456</strain>
    </source>
</reference>
<dbReference type="PANTHER" id="PTHR38765">
    <property type="entry name" value="DUF484 DOMAIN-CONTAINING PROTEIN"/>
    <property type="match status" value="1"/>
</dbReference>
<reference evidence="3" key="2">
    <citation type="submission" date="2018-06" db="EMBL/GenBank/DDBJ databases">
        <title>Genome sequence of Rhodanobacteraceae bacterium strain Dysh456.</title>
        <authorList>
            <person name="Fukui M."/>
        </authorList>
    </citation>
    <scope>NUCLEOTIDE SEQUENCE [LARGE SCALE GENOMIC DNA]</scope>
    <source>
        <strain evidence="3">Dysh456</strain>
    </source>
</reference>
<keyword evidence="1" id="KW-0175">Coiled coil</keyword>
<evidence type="ECO:0000313" key="2">
    <source>
        <dbReference type="EMBL" id="BBD81306.1"/>
    </source>
</evidence>
<dbReference type="Proteomes" id="UP000270530">
    <property type="component" value="Chromosome"/>
</dbReference>
<organism evidence="2 3">
    <name type="scientific">Aerosticca soli</name>
    <dbReference type="NCBI Taxonomy" id="2010829"/>
    <lineage>
        <taxon>Bacteria</taxon>
        <taxon>Pseudomonadati</taxon>
        <taxon>Pseudomonadota</taxon>
        <taxon>Gammaproteobacteria</taxon>
        <taxon>Lysobacterales</taxon>
        <taxon>Rhodanobacteraceae</taxon>
        <taxon>Aerosticca</taxon>
    </lineage>
</organism>
<proteinExistence type="predicted"/>
<dbReference type="Gene3D" id="3.30.450.40">
    <property type="match status" value="1"/>
</dbReference>
<dbReference type="PANTHER" id="PTHR38765:SF1">
    <property type="entry name" value="DUF484 DOMAIN-CONTAINING PROTEIN"/>
    <property type="match status" value="1"/>
</dbReference>
<dbReference type="EMBL" id="AP018560">
    <property type="protein sequence ID" value="BBD81306.1"/>
    <property type="molecule type" value="Genomic_DNA"/>
</dbReference>
<gene>
    <name evidence="2" type="ORF">ALSL_2682</name>
</gene>
<evidence type="ECO:0008006" key="4">
    <source>
        <dbReference type="Google" id="ProtNLM"/>
    </source>
</evidence>
<name>A0A2Z6E829_9GAMM</name>
<protein>
    <recommendedName>
        <fullName evidence="4">DUF484 domain-containing protein</fullName>
    </recommendedName>
</protein>
<dbReference type="OrthoDB" id="8525200at2"/>
<dbReference type="Pfam" id="PF04340">
    <property type="entry name" value="DUF484"/>
    <property type="match status" value="1"/>
</dbReference>
<accession>A0A2Z6E829</accession>
<dbReference type="InterPro" id="IPR029016">
    <property type="entry name" value="GAF-like_dom_sf"/>
</dbReference>
<dbReference type="RefSeq" id="WP_126539870.1">
    <property type="nucleotide sequence ID" value="NZ_AP018560.1"/>
</dbReference>